<feature type="domain" description="N-acyl amino acid synthase FeeM catalytic core" evidence="1">
    <location>
        <begin position="30"/>
        <end position="184"/>
    </location>
</feature>
<dbReference type="AlphaFoldDB" id="A0A5C5V5G7"/>
<accession>A0A5C5V5G7</accession>
<organism evidence="2 3">
    <name type="scientific">Posidoniimonas corsicana</name>
    <dbReference type="NCBI Taxonomy" id="1938618"/>
    <lineage>
        <taxon>Bacteria</taxon>
        <taxon>Pseudomonadati</taxon>
        <taxon>Planctomycetota</taxon>
        <taxon>Planctomycetia</taxon>
        <taxon>Pirellulales</taxon>
        <taxon>Lacipirellulaceae</taxon>
        <taxon>Posidoniimonas</taxon>
    </lineage>
</organism>
<dbReference type="InterPro" id="IPR054597">
    <property type="entry name" value="FeeM_cat"/>
</dbReference>
<keyword evidence="3" id="KW-1185">Reference proteome</keyword>
<dbReference type="Pfam" id="PF21926">
    <property type="entry name" value="FeeM"/>
    <property type="match status" value="1"/>
</dbReference>
<protein>
    <recommendedName>
        <fullName evidence="1">N-acyl amino acid synthase FeeM catalytic core domain-containing protein</fullName>
    </recommendedName>
</protein>
<reference evidence="2 3" key="1">
    <citation type="submission" date="2019-02" db="EMBL/GenBank/DDBJ databases">
        <title>Deep-cultivation of Planctomycetes and their phenomic and genomic characterization uncovers novel biology.</title>
        <authorList>
            <person name="Wiegand S."/>
            <person name="Jogler M."/>
            <person name="Boedeker C."/>
            <person name="Pinto D."/>
            <person name="Vollmers J."/>
            <person name="Rivas-Marin E."/>
            <person name="Kohn T."/>
            <person name="Peeters S.H."/>
            <person name="Heuer A."/>
            <person name="Rast P."/>
            <person name="Oberbeckmann S."/>
            <person name="Bunk B."/>
            <person name="Jeske O."/>
            <person name="Meyerdierks A."/>
            <person name="Storesund J.E."/>
            <person name="Kallscheuer N."/>
            <person name="Luecker S."/>
            <person name="Lage O.M."/>
            <person name="Pohl T."/>
            <person name="Merkel B.J."/>
            <person name="Hornburger P."/>
            <person name="Mueller R.-W."/>
            <person name="Bruemmer F."/>
            <person name="Labrenz M."/>
            <person name="Spormann A.M."/>
            <person name="Op Den Camp H."/>
            <person name="Overmann J."/>
            <person name="Amann R."/>
            <person name="Jetten M.S.M."/>
            <person name="Mascher T."/>
            <person name="Medema M.H."/>
            <person name="Devos D.P."/>
            <person name="Kaster A.-K."/>
            <person name="Ovreas L."/>
            <person name="Rohde M."/>
            <person name="Galperin M.Y."/>
            <person name="Jogler C."/>
        </authorList>
    </citation>
    <scope>NUCLEOTIDE SEQUENCE [LARGE SCALE GENOMIC DNA]</scope>
    <source>
        <strain evidence="2 3">KOR34</strain>
    </source>
</reference>
<evidence type="ECO:0000313" key="3">
    <source>
        <dbReference type="Proteomes" id="UP000316714"/>
    </source>
</evidence>
<sequence length="261" mass="28884">MRATTAAPGLRQSDTIKIATSMANLRASLGLAYDAYRKGGLTTPNSSRMRITPYHLLPTTEVFLGVDESGPVCTLSMVHDGKLGLPMENTFSGEIAELRKAGFRCAEGSCLAYRLGGSETSFATVAKLMSFAIQCAAHREFDYILLAVHPRHAPFYCRFYGAEYLADGAQPHEAVHGSPAVALKFNLKQLPPAGSRSYKRIFAVRHSATELKYRPLRPAVLAELERLYVQDNARETVPFTEGRERSVEANRFDRRENRIAV</sequence>
<dbReference type="InterPro" id="IPR016181">
    <property type="entry name" value="Acyl_CoA_acyltransferase"/>
</dbReference>
<proteinExistence type="predicted"/>
<gene>
    <name evidence="2" type="ORF">KOR34_36320</name>
</gene>
<dbReference type="Gene3D" id="3.40.630.30">
    <property type="match status" value="1"/>
</dbReference>
<name>A0A5C5V5G7_9BACT</name>
<evidence type="ECO:0000313" key="2">
    <source>
        <dbReference type="EMBL" id="TWT33798.1"/>
    </source>
</evidence>
<dbReference type="EMBL" id="SIHJ01000002">
    <property type="protein sequence ID" value="TWT33798.1"/>
    <property type="molecule type" value="Genomic_DNA"/>
</dbReference>
<dbReference type="Proteomes" id="UP000316714">
    <property type="component" value="Unassembled WGS sequence"/>
</dbReference>
<dbReference type="SUPFAM" id="SSF55729">
    <property type="entry name" value="Acyl-CoA N-acyltransferases (Nat)"/>
    <property type="match status" value="1"/>
</dbReference>
<evidence type="ECO:0000259" key="1">
    <source>
        <dbReference type="Pfam" id="PF21926"/>
    </source>
</evidence>
<comment type="caution">
    <text evidence="2">The sequence shown here is derived from an EMBL/GenBank/DDBJ whole genome shotgun (WGS) entry which is preliminary data.</text>
</comment>